<dbReference type="Proteomes" id="UP000549066">
    <property type="component" value="Unassembled WGS sequence"/>
</dbReference>
<feature type="chain" id="PRO_5033000924" description="DUF732 domain-containing protein" evidence="2">
    <location>
        <begin position="27"/>
        <end position="189"/>
    </location>
</feature>
<sequence>MDSIVPRALALVVIAGALVMSGCSIASGDAAETSPRPTETAVPTPDEGDEYADAFAERDAFIAAQQLPLDGSLLVATTDAQKEFIAEQRAYIEQQGGTWSPELESTALALAADACETAILNQHEVELMTLETHVATSPLFAQLIADDLAEDERRAAERNVASVMVFGTGYLCPDDAEQWEAAFTAAYPG</sequence>
<evidence type="ECO:0000256" key="1">
    <source>
        <dbReference type="SAM" id="MobiDB-lite"/>
    </source>
</evidence>
<feature type="region of interest" description="Disordered" evidence="1">
    <location>
        <begin position="28"/>
        <end position="47"/>
    </location>
</feature>
<dbReference type="RefSeq" id="WP_179550021.1">
    <property type="nucleotide sequence ID" value="NZ_JACCFI010000001.1"/>
</dbReference>
<evidence type="ECO:0008006" key="5">
    <source>
        <dbReference type="Google" id="ProtNLM"/>
    </source>
</evidence>
<dbReference type="PROSITE" id="PS51257">
    <property type="entry name" value="PROKAR_LIPOPROTEIN"/>
    <property type="match status" value="1"/>
</dbReference>
<name>A0A852WNS9_9MICO</name>
<proteinExistence type="predicted"/>
<dbReference type="EMBL" id="JACCFI010000001">
    <property type="protein sequence ID" value="NYG19792.1"/>
    <property type="molecule type" value="Genomic_DNA"/>
</dbReference>
<gene>
    <name evidence="3" type="ORF">BJY17_000539</name>
</gene>
<organism evidence="3 4">
    <name type="scientific">Agromyces hippuratus</name>
    <dbReference type="NCBI Taxonomy" id="286438"/>
    <lineage>
        <taxon>Bacteria</taxon>
        <taxon>Bacillati</taxon>
        <taxon>Actinomycetota</taxon>
        <taxon>Actinomycetes</taxon>
        <taxon>Micrococcales</taxon>
        <taxon>Microbacteriaceae</taxon>
        <taxon>Agromyces</taxon>
    </lineage>
</organism>
<keyword evidence="2" id="KW-0732">Signal</keyword>
<dbReference type="AlphaFoldDB" id="A0A852WNS9"/>
<evidence type="ECO:0000313" key="3">
    <source>
        <dbReference type="EMBL" id="NYG19792.1"/>
    </source>
</evidence>
<reference evidence="3 4" key="1">
    <citation type="submission" date="2020-07" db="EMBL/GenBank/DDBJ databases">
        <title>Sequencing the genomes of 1000 actinobacteria strains.</title>
        <authorList>
            <person name="Klenk H.-P."/>
        </authorList>
    </citation>
    <scope>NUCLEOTIDE SEQUENCE [LARGE SCALE GENOMIC DNA]</scope>
    <source>
        <strain evidence="3 4">DSM 8598</strain>
    </source>
</reference>
<keyword evidence="4" id="KW-1185">Reference proteome</keyword>
<accession>A0A852WNS9</accession>
<feature type="signal peptide" evidence="2">
    <location>
        <begin position="1"/>
        <end position="26"/>
    </location>
</feature>
<comment type="caution">
    <text evidence="3">The sequence shown here is derived from an EMBL/GenBank/DDBJ whole genome shotgun (WGS) entry which is preliminary data.</text>
</comment>
<protein>
    <recommendedName>
        <fullName evidence="5">DUF732 domain-containing protein</fullName>
    </recommendedName>
</protein>
<evidence type="ECO:0000313" key="4">
    <source>
        <dbReference type="Proteomes" id="UP000549066"/>
    </source>
</evidence>
<evidence type="ECO:0000256" key="2">
    <source>
        <dbReference type="SAM" id="SignalP"/>
    </source>
</evidence>